<feature type="transmembrane region" description="Helical" evidence="6">
    <location>
        <begin position="422"/>
        <end position="447"/>
    </location>
</feature>
<evidence type="ECO:0000256" key="2">
    <source>
        <dbReference type="ARBA" id="ARBA00022448"/>
    </source>
</evidence>
<keyword evidence="3 6" id="KW-0812">Transmembrane</keyword>
<proteinExistence type="predicted"/>
<organism evidence="8 9">
    <name type="scientific">Aphanomyces stellatus</name>
    <dbReference type="NCBI Taxonomy" id="120398"/>
    <lineage>
        <taxon>Eukaryota</taxon>
        <taxon>Sar</taxon>
        <taxon>Stramenopiles</taxon>
        <taxon>Oomycota</taxon>
        <taxon>Saprolegniomycetes</taxon>
        <taxon>Saprolegniales</taxon>
        <taxon>Verrucalvaceae</taxon>
        <taxon>Aphanomyces</taxon>
    </lineage>
</organism>
<dbReference type="Proteomes" id="UP000332933">
    <property type="component" value="Unassembled WGS sequence"/>
</dbReference>
<protein>
    <submittedName>
        <fullName evidence="8">Aste57867_19053 protein</fullName>
    </submittedName>
</protein>
<reference evidence="7" key="2">
    <citation type="submission" date="2019-06" db="EMBL/GenBank/DDBJ databases">
        <title>Genomics analysis of Aphanomyces spp. identifies a new class of oomycete effector associated with host adaptation.</title>
        <authorList>
            <person name="Gaulin E."/>
        </authorList>
    </citation>
    <scope>NUCLEOTIDE SEQUENCE</scope>
    <source>
        <strain evidence="7">CBS 578.67</strain>
    </source>
</reference>
<name>A0A485LBY6_9STRA</name>
<dbReference type="Pfam" id="PF13347">
    <property type="entry name" value="MFS_2"/>
    <property type="match status" value="1"/>
</dbReference>
<dbReference type="Gene3D" id="1.20.1250.20">
    <property type="entry name" value="MFS general substrate transporter like domains"/>
    <property type="match status" value="2"/>
</dbReference>
<evidence type="ECO:0000256" key="4">
    <source>
        <dbReference type="ARBA" id="ARBA00022989"/>
    </source>
</evidence>
<dbReference type="OrthoDB" id="28755at2759"/>
<keyword evidence="5 6" id="KW-0472">Membrane</keyword>
<accession>A0A485LBY6</accession>
<feature type="transmembrane region" description="Helical" evidence="6">
    <location>
        <begin position="45"/>
        <end position="64"/>
    </location>
</feature>
<dbReference type="InterPro" id="IPR036259">
    <property type="entry name" value="MFS_trans_sf"/>
</dbReference>
<feature type="transmembrane region" description="Helical" evidence="6">
    <location>
        <begin position="275"/>
        <end position="295"/>
    </location>
</feature>
<evidence type="ECO:0000256" key="6">
    <source>
        <dbReference type="SAM" id="Phobius"/>
    </source>
</evidence>
<evidence type="ECO:0000256" key="3">
    <source>
        <dbReference type="ARBA" id="ARBA00022692"/>
    </source>
</evidence>
<feature type="transmembrane region" description="Helical" evidence="6">
    <location>
        <begin position="84"/>
        <end position="105"/>
    </location>
</feature>
<feature type="transmembrane region" description="Helical" evidence="6">
    <location>
        <begin position="117"/>
        <end position="139"/>
    </location>
</feature>
<dbReference type="GO" id="GO:0008506">
    <property type="term" value="F:sucrose:proton symporter activity"/>
    <property type="evidence" value="ECO:0007669"/>
    <property type="project" value="TreeGrafter"/>
</dbReference>
<dbReference type="AlphaFoldDB" id="A0A485LBY6"/>
<evidence type="ECO:0000313" key="9">
    <source>
        <dbReference type="Proteomes" id="UP000332933"/>
    </source>
</evidence>
<feature type="transmembrane region" description="Helical" evidence="6">
    <location>
        <begin position="219"/>
        <end position="242"/>
    </location>
</feature>
<dbReference type="PANTHER" id="PTHR19432:SF26">
    <property type="entry name" value="MAJOR FACILITATOR SUPERFAMILY (MFS) PROFILE DOMAIN-CONTAINING PROTEIN"/>
    <property type="match status" value="1"/>
</dbReference>
<feature type="transmembrane region" description="Helical" evidence="6">
    <location>
        <begin position="151"/>
        <end position="171"/>
    </location>
</feature>
<comment type="subcellular location">
    <subcellularLocation>
        <location evidence="1">Membrane</location>
        <topology evidence="1">Multi-pass membrane protein</topology>
    </subcellularLocation>
</comment>
<sequence length="482" mass="52834">MQPKASPFPEAPDTSFVNISDSEESRYDREQHSITPADDLDGASIVYLLLLCAPRMAISVAWAAQWAAFGPLLSTIFSAPWKVTLIQVIGPITGLLVAPAVGVLSDHNPSWYGRRRPFILGSTVATILCWCVMMNAPAIGRAAGDTPTDQVYTAVFTVVCYLWMDISVNVLQTSVNLLIADFAGYRQVTAFSVASGYDVIGRLLVSGYIWWFGPAYQTMQWFFVMLLLVLVATSIPVCIYVVEAPLLVAPHAPLHVYKEAAMAWFNCFRFLPRQLAVYCVVFVCLEYGFIAYNGVKGQYFGEHVYHGNSTNANTCGDACSPDQQAFNHGVTVASGVTDTMVNVVSLLYLIVLPTLVRRVGARRVFLWSIVPQMLLVLMAFSHVAALDVAIIVLCSITQATVFALQIPVIMHVIGYGEQEGLGLYYGAFNSANCVGQLLNFAFAPLLIRSSMGYALPVLVGGVLSIIGFFIVRQFFTLRMKTY</sequence>
<dbReference type="EMBL" id="VJMH01006440">
    <property type="protein sequence ID" value="KAF0689496.1"/>
    <property type="molecule type" value="Genomic_DNA"/>
</dbReference>
<feature type="transmembrane region" description="Helical" evidence="6">
    <location>
        <begin position="453"/>
        <end position="471"/>
    </location>
</feature>
<evidence type="ECO:0000256" key="1">
    <source>
        <dbReference type="ARBA" id="ARBA00004141"/>
    </source>
</evidence>
<dbReference type="GO" id="GO:0016020">
    <property type="term" value="C:membrane"/>
    <property type="evidence" value="ECO:0007669"/>
    <property type="project" value="UniProtKB-SubCell"/>
</dbReference>
<evidence type="ECO:0000313" key="8">
    <source>
        <dbReference type="EMBL" id="VFT95778.1"/>
    </source>
</evidence>
<feature type="transmembrane region" description="Helical" evidence="6">
    <location>
        <begin position="389"/>
        <end position="410"/>
    </location>
</feature>
<reference evidence="8 9" key="1">
    <citation type="submission" date="2019-03" db="EMBL/GenBank/DDBJ databases">
        <authorList>
            <person name="Gaulin E."/>
            <person name="Dumas B."/>
        </authorList>
    </citation>
    <scope>NUCLEOTIDE SEQUENCE [LARGE SCALE GENOMIC DNA]</scope>
    <source>
        <strain evidence="8">CBS 568.67</strain>
    </source>
</reference>
<dbReference type="PANTHER" id="PTHR19432">
    <property type="entry name" value="SUGAR TRANSPORTER"/>
    <property type="match status" value="1"/>
</dbReference>
<feature type="transmembrane region" description="Helical" evidence="6">
    <location>
        <begin position="191"/>
        <end position="213"/>
    </location>
</feature>
<feature type="transmembrane region" description="Helical" evidence="6">
    <location>
        <begin position="364"/>
        <end position="383"/>
    </location>
</feature>
<keyword evidence="2" id="KW-0813">Transport</keyword>
<feature type="transmembrane region" description="Helical" evidence="6">
    <location>
        <begin position="330"/>
        <end position="352"/>
    </location>
</feature>
<dbReference type="SUPFAM" id="SSF103473">
    <property type="entry name" value="MFS general substrate transporter"/>
    <property type="match status" value="1"/>
</dbReference>
<dbReference type="EMBL" id="CAADRA010006461">
    <property type="protein sequence ID" value="VFT95778.1"/>
    <property type="molecule type" value="Genomic_DNA"/>
</dbReference>
<keyword evidence="9" id="KW-1185">Reference proteome</keyword>
<keyword evidence="4 6" id="KW-1133">Transmembrane helix</keyword>
<evidence type="ECO:0000313" key="7">
    <source>
        <dbReference type="EMBL" id="KAF0689496.1"/>
    </source>
</evidence>
<gene>
    <name evidence="8" type="primary">Aste57867_19053</name>
    <name evidence="7" type="ORF">As57867_018989</name>
    <name evidence="8" type="ORF">ASTE57867_19053</name>
</gene>
<evidence type="ECO:0000256" key="5">
    <source>
        <dbReference type="ARBA" id="ARBA00023136"/>
    </source>
</evidence>